<name>A0A2K9LNY0_9GAMM</name>
<dbReference type="InterPro" id="IPR011195">
    <property type="entry name" value="UCP010256"/>
</dbReference>
<sequence length="485" mass="55099">MKRISTTLRMICAACSTNSSKADGQSTMDRILVDFVKALRGNGVRISTSETLDAIHAVDLVGYGQRSQLKSALSLTLAKSEEEKSRFDSCFDQFFHFNSFEQFEQPTQKPPPKNPLERIISLSSSNPADNPAEAESPLGQMLMQGDGQALASAMANAASVANVRDIKVMTQKGLYGRRMMMAMGLEAMEQEMWAAEASDDLQEQALARSLRDARERLREEVKHYVERQYLLQASGESRALRESVMRETSLENLREFKDVQNLVRKLAKKLVATHSRRRKVYQRGKLDVRNTIRHNIPYSGVLLETHWKTKRVDKPKVMAICDVSGSVSQYSRFLLMFLYSLTEVISNVRAFAFSSDLQEVTQWFENENIDTAINLTLDRIGGGSTDYGQSLQTFSNLCLNQVDHRTTVIILGDARNNYGDARTELLQAIQSRARQLIWLNPESRLRWGSGDSEMKRYKPYCSWAEPCQSLNQLERFIGNLLRYNQ</sequence>
<dbReference type="Pfam" id="PF05762">
    <property type="entry name" value="VWA_CoxE"/>
    <property type="match status" value="1"/>
</dbReference>
<dbReference type="AlphaFoldDB" id="A0A2K9LNY0"/>
<dbReference type="SUPFAM" id="SSF53300">
    <property type="entry name" value="vWA-like"/>
    <property type="match status" value="1"/>
</dbReference>
<organism evidence="2 3">
    <name type="scientific">Ketobacter alkanivorans</name>
    <dbReference type="NCBI Taxonomy" id="1917421"/>
    <lineage>
        <taxon>Bacteria</taxon>
        <taxon>Pseudomonadati</taxon>
        <taxon>Pseudomonadota</taxon>
        <taxon>Gammaproteobacteria</taxon>
        <taxon>Pseudomonadales</taxon>
        <taxon>Ketobacteraceae</taxon>
        <taxon>Ketobacter</taxon>
    </lineage>
</organism>
<dbReference type="PANTHER" id="PTHR39338:SF5">
    <property type="entry name" value="BLR6139 PROTEIN"/>
    <property type="match status" value="1"/>
</dbReference>
<dbReference type="Gene3D" id="3.40.50.410">
    <property type="entry name" value="von Willebrand factor, type A domain"/>
    <property type="match status" value="1"/>
</dbReference>
<dbReference type="PIRSF" id="PIRSF010256">
    <property type="entry name" value="CoxE_vWa"/>
    <property type="match status" value="1"/>
</dbReference>
<accession>A0A2K9LNY0</accession>
<dbReference type="InterPro" id="IPR008912">
    <property type="entry name" value="Uncharacterised_CoxE"/>
</dbReference>
<dbReference type="Proteomes" id="UP000235116">
    <property type="component" value="Chromosome"/>
</dbReference>
<evidence type="ECO:0008006" key="4">
    <source>
        <dbReference type="Google" id="ProtNLM"/>
    </source>
</evidence>
<evidence type="ECO:0000256" key="1">
    <source>
        <dbReference type="SAM" id="MobiDB-lite"/>
    </source>
</evidence>
<evidence type="ECO:0000313" key="3">
    <source>
        <dbReference type="Proteomes" id="UP000235116"/>
    </source>
</evidence>
<reference evidence="3" key="1">
    <citation type="submission" date="2017-08" db="EMBL/GenBank/DDBJ databases">
        <title>Direct submision.</title>
        <authorList>
            <person name="Kim S.-J."/>
            <person name="Rhee S.-K."/>
        </authorList>
    </citation>
    <scope>NUCLEOTIDE SEQUENCE [LARGE SCALE GENOMIC DNA]</scope>
    <source>
        <strain evidence="3">GI5</strain>
    </source>
</reference>
<gene>
    <name evidence="2" type="ORF">Kalk_16600</name>
</gene>
<proteinExistence type="predicted"/>
<dbReference type="InterPro" id="IPR036465">
    <property type="entry name" value="vWFA_dom_sf"/>
</dbReference>
<dbReference type="KEGG" id="kak:Kalk_16600"/>
<dbReference type="PANTHER" id="PTHR39338">
    <property type="entry name" value="BLL5662 PROTEIN-RELATED"/>
    <property type="match status" value="1"/>
</dbReference>
<feature type="region of interest" description="Disordered" evidence="1">
    <location>
        <begin position="102"/>
        <end position="135"/>
    </location>
</feature>
<keyword evidence="3" id="KW-1185">Reference proteome</keyword>
<dbReference type="EMBL" id="CP022684">
    <property type="protein sequence ID" value="AUM13947.1"/>
    <property type="molecule type" value="Genomic_DNA"/>
</dbReference>
<protein>
    <recommendedName>
        <fullName evidence="4">VWA containing CoxE family protein</fullName>
    </recommendedName>
</protein>
<evidence type="ECO:0000313" key="2">
    <source>
        <dbReference type="EMBL" id="AUM13947.1"/>
    </source>
</evidence>